<dbReference type="InterPro" id="IPR050708">
    <property type="entry name" value="T6SS_VgrG/RHS"/>
</dbReference>
<protein>
    <submittedName>
        <fullName evidence="7">RHS repeat-associated protein</fullName>
    </submittedName>
</protein>
<feature type="region of interest" description="Disordered" evidence="4">
    <location>
        <begin position="2378"/>
        <end position="2404"/>
    </location>
</feature>
<dbReference type="InterPro" id="IPR022385">
    <property type="entry name" value="Rhs_assc_core"/>
</dbReference>
<dbReference type="SUPFAM" id="SSF81296">
    <property type="entry name" value="E set domains"/>
    <property type="match status" value="2"/>
</dbReference>
<dbReference type="PANTHER" id="PTHR32305:SF15">
    <property type="entry name" value="PROTEIN RHSA-RELATED"/>
    <property type="match status" value="1"/>
</dbReference>
<dbReference type="CDD" id="cd00603">
    <property type="entry name" value="IPT_PCSR"/>
    <property type="match status" value="1"/>
</dbReference>
<dbReference type="Gene3D" id="2.60.120.200">
    <property type="match status" value="2"/>
</dbReference>
<dbReference type="Pfam" id="PF01833">
    <property type="entry name" value="TIG"/>
    <property type="match status" value="2"/>
</dbReference>
<dbReference type="Pfam" id="PF05593">
    <property type="entry name" value="RHS_repeat"/>
    <property type="match status" value="4"/>
</dbReference>
<dbReference type="NCBIfam" id="TIGR01643">
    <property type="entry name" value="YD_repeat_2x"/>
    <property type="match status" value="5"/>
</dbReference>
<keyword evidence="2" id="KW-0677">Repeat</keyword>
<dbReference type="Pfam" id="PF20148">
    <property type="entry name" value="DUF6531"/>
    <property type="match status" value="1"/>
</dbReference>
<evidence type="ECO:0000259" key="6">
    <source>
        <dbReference type="SMART" id="SM00560"/>
    </source>
</evidence>
<dbReference type="Pfam" id="PF25023">
    <property type="entry name" value="TEN_YD-shell"/>
    <property type="match status" value="1"/>
</dbReference>
<dbReference type="InterPro" id="IPR006530">
    <property type="entry name" value="YD"/>
</dbReference>
<dbReference type="SMART" id="SM00560">
    <property type="entry name" value="LamGL"/>
    <property type="match status" value="2"/>
</dbReference>
<evidence type="ECO:0000256" key="2">
    <source>
        <dbReference type="ARBA" id="ARBA00022737"/>
    </source>
</evidence>
<feature type="chain" id="PRO_5039254604" evidence="5">
    <location>
        <begin position="32"/>
        <end position="3769"/>
    </location>
</feature>
<dbReference type="SUPFAM" id="SSF49899">
    <property type="entry name" value="Concanavalin A-like lectins/glucanases"/>
    <property type="match status" value="2"/>
</dbReference>
<comment type="caution">
    <text evidence="7">The sequence shown here is derived from an EMBL/GenBank/DDBJ whole genome shotgun (WGS) entry which is preliminary data.</text>
</comment>
<feature type="signal peptide" evidence="5">
    <location>
        <begin position="1"/>
        <end position="31"/>
    </location>
</feature>
<evidence type="ECO:0000256" key="4">
    <source>
        <dbReference type="SAM" id="MobiDB-lite"/>
    </source>
</evidence>
<keyword evidence="8" id="KW-1185">Reference proteome</keyword>
<dbReference type="InterPro" id="IPR056823">
    <property type="entry name" value="TEN-like_YD-shell"/>
</dbReference>
<name>A0A7W7I074_9ACTN</name>
<feature type="compositionally biased region" description="Low complexity" evidence="4">
    <location>
        <begin position="274"/>
        <end position="284"/>
    </location>
</feature>
<dbReference type="GO" id="GO:0005975">
    <property type="term" value="P:carbohydrate metabolic process"/>
    <property type="evidence" value="ECO:0007669"/>
    <property type="project" value="UniProtKB-ARBA"/>
</dbReference>
<dbReference type="InterPro" id="IPR006558">
    <property type="entry name" value="LamG-like"/>
</dbReference>
<organism evidence="7 8">
    <name type="scientific">Actinoplanes digitatis</name>
    <dbReference type="NCBI Taxonomy" id="1868"/>
    <lineage>
        <taxon>Bacteria</taxon>
        <taxon>Bacillati</taxon>
        <taxon>Actinomycetota</taxon>
        <taxon>Actinomycetes</taxon>
        <taxon>Micromonosporales</taxon>
        <taxon>Micromonosporaceae</taxon>
        <taxon>Actinoplanes</taxon>
    </lineage>
</organism>
<evidence type="ECO:0000256" key="1">
    <source>
        <dbReference type="ARBA" id="ARBA00022729"/>
    </source>
</evidence>
<dbReference type="RefSeq" id="WP_184995231.1">
    <property type="nucleotide sequence ID" value="NZ_BOMK01000024.1"/>
</dbReference>
<dbReference type="NCBIfam" id="TIGR03696">
    <property type="entry name" value="Rhs_assc_core"/>
    <property type="match status" value="1"/>
</dbReference>
<dbReference type="Pfam" id="PF13385">
    <property type="entry name" value="Laminin_G_3"/>
    <property type="match status" value="2"/>
</dbReference>
<dbReference type="InterPro" id="IPR002909">
    <property type="entry name" value="IPT_dom"/>
</dbReference>
<dbReference type="Gene3D" id="2.180.10.10">
    <property type="entry name" value="RHS repeat-associated core"/>
    <property type="match status" value="2"/>
</dbReference>
<dbReference type="EMBL" id="JACHNH010000001">
    <property type="protein sequence ID" value="MBB4763991.1"/>
    <property type="molecule type" value="Genomic_DNA"/>
</dbReference>
<feature type="domain" description="LamG-like jellyroll fold" evidence="6">
    <location>
        <begin position="1045"/>
        <end position="1185"/>
    </location>
</feature>
<dbReference type="InterPro" id="IPR013320">
    <property type="entry name" value="ConA-like_dom_sf"/>
</dbReference>
<feature type="region of interest" description="Disordered" evidence="4">
    <location>
        <begin position="265"/>
        <end position="284"/>
    </location>
</feature>
<accession>A0A7W7I074</accession>
<dbReference type="Proteomes" id="UP000578112">
    <property type="component" value="Unassembled WGS sequence"/>
</dbReference>
<dbReference type="InterPro" id="IPR013783">
    <property type="entry name" value="Ig-like_fold"/>
</dbReference>
<feature type="region of interest" description="Disordered" evidence="4">
    <location>
        <begin position="947"/>
        <end position="972"/>
    </location>
</feature>
<dbReference type="InterPro" id="IPR031325">
    <property type="entry name" value="RHS_repeat"/>
</dbReference>
<evidence type="ECO:0000256" key="3">
    <source>
        <dbReference type="ARBA" id="ARBA00023157"/>
    </source>
</evidence>
<reference evidence="7 8" key="1">
    <citation type="submission" date="2020-08" db="EMBL/GenBank/DDBJ databases">
        <title>Sequencing the genomes of 1000 actinobacteria strains.</title>
        <authorList>
            <person name="Klenk H.-P."/>
        </authorList>
    </citation>
    <scope>NUCLEOTIDE SEQUENCE [LARGE SCALE GENOMIC DNA]</scope>
    <source>
        <strain evidence="7 8">DSM 43149</strain>
    </source>
</reference>
<keyword evidence="1 5" id="KW-0732">Signal</keyword>
<dbReference type="Gene3D" id="2.60.40.10">
    <property type="entry name" value="Immunoglobulins"/>
    <property type="match status" value="3"/>
</dbReference>
<dbReference type="InterPro" id="IPR045351">
    <property type="entry name" value="DUF6531"/>
</dbReference>
<sequence length="3769" mass="394548">MARRSFTQSLRARRRVAGLTAVLLGATAALAGVVAPPALAQPPLDQRACASPRPDEAAAVKAARECRRTVEITDLTTGTDRAWAEPDGTITWEHRYRPVRVRRGEAWVDVDTTLRRAPGGRVGPRAAAADVTFSEGGTGPLVVLRRGAARFSIGSPFGRLPRPVLSGDTATYENVRPGVDLVVRADVDGVRVRADAAGELRLRTTGTGLTARAGEHGDIRIVDGSGEPVLHGLGASVLGRDLVAAPGEQLSLTLGSSAWSELDSSSPDTARWNAPGPARAGSPAAGTGVYRSVFGADLAHSAVAGRNVVSGRLRVAPAEGAGCAAVPVELWAAGPLRYGQTWADQPRWAGRQGSAAPDPAAGCVIELDATGAAKAAAASRTALTLGLRSPREQDPAAFAEFDNNPALVLSIAAVAPVVGARTMVPDEACTTGTGRPVIDTAAPELRAVITDADGGTLSATIEWWAVTGTAALGSATVGGLTTGKIAATAVPDGALADNGNYKWRVRATDGTLTSAWSSFCEFTVRVEAPGQPYPWLADYDAWAGRPAGVNLFPASWTDDRYLLAHWPLNDGTGQAAADTAFLGRSPLAVSGATWAADAAGSYLNFNGTSQYATTTDPVLPVDEGFTVMAWVKVPTGTTGNRTVLAQEGTRGNAFALQYAGATKRWVFSRTSADTDTATTTSATSVAEARTNVWTHVAGAYDPLNGRIVLYVDGLQVATAAFTTPWPAREAFVVGRGKRAGAAADWWSGAIDDVRAYNWFLNFDSVAHYAGEAGYEYQLDGAAAPTVVPARGTTRLELTLPERGDRTLTVWARNRAGLRSEPAEASFHVNNASAAQPPAASMEPALPCVTGPGRPVLRTTTPTLSGTLGTADRYYNAGFAVEPLSAPGGSLSGSGYGQGPKVSWQVPSGKLANRSSYRWWVDFSGVGENWENTPRSAPCEFTVDAPVPNPPAVSSPDYPEGDQRHGTAGQPGAFTFGQAVDESQAALRVSFNKGSGSTADNESGSVVTTTLNGGAGWAGGPTGSALSLNGTGAYASTDSRVISPGEDFTVGAWVKPTGLGAAATALSQHSTVQSIFRLGYSKTDNRWALIQPATNTTNAPVAKALSTSVPQAGVWTHLVGVHDSARKQLRLYVNGRLEGTAFYTTPLRDIEMPFQIGRGLINGAGAEYWPGQIDDVVAWTRRLGDAEIGELARPVSYTYQLDGQAAAEAPGATGAAKVTVTPDRNGTRTLTVRARSATGELSAPATYRFRVGTTGVPDMPVDLATVPATSCATGADRPYLTTATPQLQALADDPDWDRITTTFEWWVVGGDKAGEASVTDWASYTASVTVPAGQLADGTAYSWRARGADETGAGPWSPWCEFTVDTSGPQPPVVSSEDFPADGTAHGNEGIPGRFTLTPADGTTDLAGFDYRLDTDAAAVEVAATGARTVLLSPAAGARTLTVRAKDRAGHWSEPATYSFVVGPPLPYELVHDAAGQLVGAVDPRGDTAAYDYDRTGNLTAVRRYPSTQLSVLSTIPVRGAPGTRLSVHGTGFSASDTVTVNGVTASVVEATSVKLVVTVPDAATTGTVRVSRAGGATADGPAPFTVAVDAAKPAVTGFSPASGPAGTSVTITGTGFAPETAGNTVAFNRTRARVTAASRTSLTVLVPDAVTAGPVSVRTAGGLATTVADYLVPPPGVPAETLVDGGRVTVGGAGVTTAVPGGRTAVLRFSGTAGQKLSLAFSGNTVGTAKVALHTPYGQTFAAGQYDKPRPLNGNQSFALPPLPTAGTYSIAVDPDGTAAGSLTVTLSTQVTGELSTTGAGTPMPLDRVGRHGEFTFTAAENQRFSFAFTDWTFPSSAYGVIRLYTPYGTEHLNWTVFDPGATGSFTTPWPGTWRVVVGTRDLSVGSATMWLSEQVDGGAIAVGGASVGVTLARPGQAVRLGFDGTAGQRLGLGFTGISGLTYPLIGLVDPSGREQSLGGGEESDLPALTAAGRHELVLSAPRAGALTVWLSADLDAGALAIGAPVPVSLTRPGQNIRLRFDGTAGQRLSLGFGGKTLEAYLRTEVSRPGTAGRLGLWTALDNVDLPPLLDTGTHEVFLDPDRAATGDLTLALSAEIPAGEAGTDTPATHLDFGAVGQNARLRFSATAGQRLSLGFTGAGAGLEFVYATVLKPDGTQLGSASSVYTLDDKDLGALPATGVYQVVLDPYQGRTGPLDVTLSEEVAAGALTVGGAGVPVSFARPGQDARLTLAGTTGQRARLALSDGTLNNTWVTLRVLAPDGSTFLSDRIRTAGQTVDLPAFVASGDYAVVLDPYNAGVGQITIAATTLAAAAAPTGTELVRYAAADLMSALKPRPAPVTTAAACAPAAAQKSGPPPALVPTAGSPVVGWAACPQVSAAAAPKDGGRATPARPAGGWRPGADNFAGKGWTTGYGPAAAPGGLSQAPKGVTALAGQVRTVDGRELGNVAVGVGAVRGRTDAHGRFLLAGVTPGHRVLRVDGRTASTRAAAYGVFDIGVDIGEGTTLALPYTIWMQALDPAATVSLRTPTDKEVVLTTSAIPGLEVHVPAGTIVRDGDGKVARELNLTAIPVDRPPFPLPESNVPVYFTIQPGGGSVFPAGVQLVYPNYTHQAPGTRMNFWSYDPEGAGWHVYGKGTVTADGRQVTPDADTKVYRFTGAMTVVPGYNPPPKFPSTGGGARSGDPVDLATGLMVDQTTDLEIDDVVPLKLTRTYQQGDPETRAFGIGMNFNYNLYPWSSAMLEYREADLILVDGARVHFRRISPGSGNASYESAIFLADPTPTEYHGATLAWNGNGWDVTLVDGTVIQIGDEAPLQAIRDKYGNTTTITRAPMPPDANGTVRSSGRITQITSPNGKWIKLTYDAQQRVTRAEDNSGRGVDYTYTADGYLWTVTNPAGGVTTYTWEAGRLKSIRDPRNIVYNTNTYDSAGRVRTQQDGTLATWQFDYTTGTDGKVTTTRVTDPRGHVRRVTFDGAGQVVTDTAADGTALAQTVSVERDPGSPLPRAVIDQLGRRTEYEYDVAGNPTTITELAGTALPRVTRYTYGGPFRQLDSVTNPLGKVTRYTYDARGALTARTDPSGRTVRHTVNDAGQNLTTTDDLGRTTTVTYELGEPATVTDPAGRTSSTGTDQLGRVTRLVAPGGATTTTRYDALGRVLEQIDPLERSTSYEYDGNGNRRTVRDARNHATTFTFDNADRVKTVTDPLGKVESYDYDGNGNVVKYTSRRGKVSTFEFDDLDRGTVSRYGVSGSTVESTVTTGYDAGDRIRTVTDATTGKPVLTTTYTPDDHDRIRTVSQPNGVVTYDYDLADRPLSLQAGGQPALRYGYDDADRLTSVEQDGRVLTATVYDEVGRPADVRRGDYHQTYAYDRTGEITTISYRHGERLLGYLNYGYDEDGQRARFGGDLAQLSIPAAFGPATYDDADQLKTLPGRALAYDDDGNLTADGTSSYTWNARGELSASSRTGLAASFTYDGEGNRTTAVVGGATRGYTYDGANPVRETVGGTGSNLVATGTDQYRARVADAGTVTGLLTDALGSVIALGDESGALVARYSYDPFGQTAAAGTDGGNTLRYTGREDDGTGLYYHRARYYDPALHRFISRDPLGFESGQINQYAYVGNNPVSLIDPLGTAAKNPGITATQYKNRKLPNLDNPWKKYQKHVTGRNYEESWKLSTGRKVQVDGRRAGYIVEAKWTGNEKQWGSSNYNPNHAWYDEPKYVDQASRLLQLNEAIGGKGVRYAVSNEEGRAMFQALFESKFPQAVQNGTLRVYVVPGNGM</sequence>
<gene>
    <name evidence="7" type="ORF">BJ971_004547</name>
</gene>
<evidence type="ECO:0000313" key="7">
    <source>
        <dbReference type="EMBL" id="MBB4763991.1"/>
    </source>
</evidence>
<dbReference type="InterPro" id="IPR014756">
    <property type="entry name" value="Ig_E-set"/>
</dbReference>
<evidence type="ECO:0000313" key="8">
    <source>
        <dbReference type="Proteomes" id="UP000578112"/>
    </source>
</evidence>
<feature type="compositionally biased region" description="Low complexity" evidence="4">
    <location>
        <begin position="2378"/>
        <end position="2400"/>
    </location>
</feature>
<evidence type="ECO:0000256" key="5">
    <source>
        <dbReference type="SAM" id="SignalP"/>
    </source>
</evidence>
<keyword evidence="3" id="KW-1015">Disulfide bond</keyword>
<proteinExistence type="predicted"/>
<feature type="domain" description="LamG-like jellyroll fold" evidence="6">
    <location>
        <begin position="623"/>
        <end position="763"/>
    </location>
</feature>
<dbReference type="PANTHER" id="PTHR32305">
    <property type="match status" value="1"/>
</dbReference>